<sequence>MPHSSGSNLSARISDELTFLKAASSNLPSTISLSFCPWHPAIINCSQILPSGN</sequence>
<reference evidence="1" key="1">
    <citation type="journal article" date="2019" name="Environ. Microbiol.">
        <title>Fungal ecological strategies reflected in gene transcription - a case study of two litter decomposers.</title>
        <authorList>
            <person name="Barbi F."/>
            <person name="Kohler A."/>
            <person name="Barry K."/>
            <person name="Baskaran P."/>
            <person name="Daum C."/>
            <person name="Fauchery L."/>
            <person name="Ihrmark K."/>
            <person name="Kuo A."/>
            <person name="LaButti K."/>
            <person name="Lipzen A."/>
            <person name="Morin E."/>
            <person name="Grigoriev I.V."/>
            <person name="Henrissat B."/>
            <person name="Lindahl B."/>
            <person name="Martin F."/>
        </authorList>
    </citation>
    <scope>NUCLEOTIDE SEQUENCE</scope>
    <source>
        <strain evidence="1">JB14</strain>
    </source>
</reference>
<proteinExistence type="predicted"/>
<evidence type="ECO:0000313" key="2">
    <source>
        <dbReference type="Proteomes" id="UP000799118"/>
    </source>
</evidence>
<gene>
    <name evidence="1" type="ORF">BT96DRAFT_869588</name>
</gene>
<evidence type="ECO:0000313" key="1">
    <source>
        <dbReference type="EMBL" id="KAE9382738.1"/>
    </source>
</evidence>
<name>A0A6A4GBE6_9AGAR</name>
<dbReference type="EMBL" id="ML771049">
    <property type="protein sequence ID" value="KAE9382738.1"/>
    <property type="molecule type" value="Genomic_DNA"/>
</dbReference>
<keyword evidence="2" id="KW-1185">Reference proteome</keyword>
<protein>
    <submittedName>
        <fullName evidence="1">Uncharacterized protein</fullName>
    </submittedName>
</protein>
<dbReference type="AlphaFoldDB" id="A0A6A4GBE6"/>
<accession>A0A6A4GBE6</accession>
<organism evidence="1 2">
    <name type="scientific">Gymnopus androsaceus JB14</name>
    <dbReference type="NCBI Taxonomy" id="1447944"/>
    <lineage>
        <taxon>Eukaryota</taxon>
        <taxon>Fungi</taxon>
        <taxon>Dikarya</taxon>
        <taxon>Basidiomycota</taxon>
        <taxon>Agaricomycotina</taxon>
        <taxon>Agaricomycetes</taxon>
        <taxon>Agaricomycetidae</taxon>
        <taxon>Agaricales</taxon>
        <taxon>Marasmiineae</taxon>
        <taxon>Omphalotaceae</taxon>
        <taxon>Gymnopus</taxon>
    </lineage>
</organism>
<dbReference type="Proteomes" id="UP000799118">
    <property type="component" value="Unassembled WGS sequence"/>
</dbReference>